<name>A0A137Z7T6_9ACTN</name>
<evidence type="ECO:0000313" key="1">
    <source>
        <dbReference type="EMBL" id="KXO94247.1"/>
    </source>
</evidence>
<evidence type="ECO:0008006" key="3">
    <source>
        <dbReference type="Google" id="ProtNLM"/>
    </source>
</evidence>
<dbReference type="RefSeq" id="WP_068746388.1">
    <property type="nucleotide sequence ID" value="NZ_LSRE01000033.1"/>
</dbReference>
<dbReference type="InterPro" id="IPR023214">
    <property type="entry name" value="HAD_sf"/>
</dbReference>
<sequence>MIESERSVYIIDLDGTIYSSEVPIVEVIGIVNRLPASDTYYLSNNDVADQRTIAAKLQSMGVCDVAVANIRTALDLAPAWIAAQYGHESKIYTPGNEQLAEHLASAGFEVTAQSDHRWPVSDGICVLNSRTENAGTIAVSYRREYPDSVPLGLALTHIDTVLSRGGHYIPGLGQAVIGAGLDPATLPHIGKPSTYGALTLGIDPSRHRITVVGDADITDGQLGRV</sequence>
<organism evidence="1 2">
    <name type="scientific">Tsukamurella pseudospumae</name>
    <dbReference type="NCBI Taxonomy" id="239498"/>
    <lineage>
        <taxon>Bacteria</taxon>
        <taxon>Bacillati</taxon>
        <taxon>Actinomycetota</taxon>
        <taxon>Actinomycetes</taxon>
        <taxon>Mycobacteriales</taxon>
        <taxon>Tsukamurellaceae</taxon>
        <taxon>Tsukamurella</taxon>
    </lineage>
</organism>
<keyword evidence="2" id="KW-1185">Reference proteome</keyword>
<evidence type="ECO:0000313" key="2">
    <source>
        <dbReference type="Proteomes" id="UP000070409"/>
    </source>
</evidence>
<dbReference type="InterPro" id="IPR006357">
    <property type="entry name" value="HAD-SF_hydro_IIA"/>
</dbReference>
<dbReference type="EMBL" id="LSRE01000033">
    <property type="protein sequence ID" value="KXO94247.1"/>
    <property type="molecule type" value="Genomic_DNA"/>
</dbReference>
<protein>
    <recommendedName>
        <fullName evidence="3">Haloacid dehalogenase</fullName>
    </recommendedName>
</protein>
<dbReference type="Gene3D" id="3.40.50.1000">
    <property type="entry name" value="HAD superfamily/HAD-like"/>
    <property type="match status" value="2"/>
</dbReference>
<gene>
    <name evidence="1" type="ORF">AXK61_23960</name>
</gene>
<dbReference type="SUPFAM" id="SSF56784">
    <property type="entry name" value="HAD-like"/>
    <property type="match status" value="1"/>
</dbReference>
<proteinExistence type="predicted"/>
<comment type="caution">
    <text evidence="1">The sequence shown here is derived from an EMBL/GenBank/DDBJ whole genome shotgun (WGS) entry which is preliminary data.</text>
</comment>
<dbReference type="InterPro" id="IPR036412">
    <property type="entry name" value="HAD-like_sf"/>
</dbReference>
<dbReference type="Proteomes" id="UP000070409">
    <property type="component" value="Unassembled WGS sequence"/>
</dbReference>
<accession>A0A137Z7T6</accession>
<dbReference type="Pfam" id="PF13344">
    <property type="entry name" value="Hydrolase_6"/>
    <property type="match status" value="1"/>
</dbReference>
<reference evidence="1 2" key="1">
    <citation type="submission" date="2016-02" db="EMBL/GenBank/DDBJ databases">
        <authorList>
            <person name="Teng J.L."/>
            <person name="Tang Y."/>
            <person name="Huang Y."/>
            <person name="Guo F."/>
            <person name="Wei W."/>
            <person name="Chen J.H."/>
            <person name="Wong S.Y."/>
            <person name="Lau S.K."/>
            <person name="Woo P.C."/>
        </authorList>
    </citation>
    <scope>NUCLEOTIDE SEQUENCE [LARGE SCALE GENOMIC DNA]</scope>
    <source>
        <strain evidence="1 2">JCM 13375</strain>
    </source>
</reference>